<name>A0A0D2N3Z0_9CHLO</name>
<protein>
    <submittedName>
        <fullName evidence="2">Uncharacterized protein</fullName>
    </submittedName>
</protein>
<accession>A0A0D2N3Z0</accession>
<evidence type="ECO:0000256" key="1">
    <source>
        <dbReference type="SAM" id="Phobius"/>
    </source>
</evidence>
<dbReference type="RefSeq" id="XP_013899800.1">
    <property type="nucleotide sequence ID" value="XM_014044346.1"/>
</dbReference>
<feature type="transmembrane region" description="Helical" evidence="1">
    <location>
        <begin position="60"/>
        <end position="83"/>
    </location>
</feature>
<evidence type="ECO:0000313" key="3">
    <source>
        <dbReference type="Proteomes" id="UP000054498"/>
    </source>
</evidence>
<evidence type="ECO:0000313" key="2">
    <source>
        <dbReference type="EMBL" id="KIZ00781.1"/>
    </source>
</evidence>
<keyword evidence="3" id="KW-1185">Reference proteome</keyword>
<keyword evidence="1" id="KW-1133">Transmembrane helix</keyword>
<dbReference type="EMBL" id="KK101468">
    <property type="protein sequence ID" value="KIZ00781.1"/>
    <property type="molecule type" value="Genomic_DNA"/>
</dbReference>
<organism evidence="2 3">
    <name type="scientific">Monoraphidium neglectum</name>
    <dbReference type="NCBI Taxonomy" id="145388"/>
    <lineage>
        <taxon>Eukaryota</taxon>
        <taxon>Viridiplantae</taxon>
        <taxon>Chlorophyta</taxon>
        <taxon>core chlorophytes</taxon>
        <taxon>Chlorophyceae</taxon>
        <taxon>CS clade</taxon>
        <taxon>Sphaeropleales</taxon>
        <taxon>Selenastraceae</taxon>
        <taxon>Monoraphidium</taxon>
    </lineage>
</organism>
<gene>
    <name evidence="2" type="ORF">MNEG_7180</name>
</gene>
<reference evidence="2 3" key="1">
    <citation type="journal article" date="2013" name="BMC Genomics">
        <title>Reconstruction of the lipid metabolism for the microalga Monoraphidium neglectum from its genome sequence reveals characteristics suitable for biofuel production.</title>
        <authorList>
            <person name="Bogen C."/>
            <person name="Al-Dilaimi A."/>
            <person name="Albersmeier A."/>
            <person name="Wichmann J."/>
            <person name="Grundmann M."/>
            <person name="Rupp O."/>
            <person name="Lauersen K.J."/>
            <person name="Blifernez-Klassen O."/>
            <person name="Kalinowski J."/>
            <person name="Goesmann A."/>
            <person name="Mussgnug J.H."/>
            <person name="Kruse O."/>
        </authorList>
    </citation>
    <scope>NUCLEOTIDE SEQUENCE [LARGE SCALE GENOMIC DNA]</scope>
    <source>
        <strain evidence="2 3">SAG 48.87</strain>
    </source>
</reference>
<sequence length="96" mass="9902">MLGVILLGAVAGQDDGSSLYIDEGDACRAKCTLFLAYVIAFGSIFLGTTLLLLDKQKGEDLWAAASATISATVLSASGLLLWLSRGAEDSGYSLLG</sequence>
<dbReference type="GeneID" id="25740056"/>
<proteinExistence type="predicted"/>
<keyword evidence="1" id="KW-0812">Transmembrane</keyword>
<dbReference type="STRING" id="145388.A0A0D2N3Z0"/>
<dbReference type="Proteomes" id="UP000054498">
    <property type="component" value="Unassembled WGS sequence"/>
</dbReference>
<dbReference type="KEGG" id="mng:MNEG_7180"/>
<dbReference type="OrthoDB" id="268928at2759"/>
<feature type="transmembrane region" description="Helical" evidence="1">
    <location>
        <begin position="32"/>
        <end position="53"/>
    </location>
</feature>
<dbReference type="AlphaFoldDB" id="A0A0D2N3Z0"/>
<keyword evidence="1" id="KW-0472">Membrane</keyword>